<proteinExistence type="predicted"/>
<dbReference type="GO" id="GO:0003677">
    <property type="term" value="F:DNA binding"/>
    <property type="evidence" value="ECO:0007669"/>
    <property type="project" value="UniProtKB-KW"/>
</dbReference>
<dbReference type="EMBL" id="FNHH01000022">
    <property type="protein sequence ID" value="SDM74858.1"/>
    <property type="molecule type" value="Genomic_DNA"/>
</dbReference>
<dbReference type="STRING" id="990371.SAMN05421813_12221"/>
<keyword evidence="3" id="KW-1185">Reference proteome</keyword>
<keyword evidence="2" id="KW-0238">DNA-binding</keyword>
<gene>
    <name evidence="2" type="ORF">SAMN05421813_12221</name>
</gene>
<name>A0A1G9VRP4_9SPHI</name>
<reference evidence="3" key="1">
    <citation type="submission" date="2016-10" db="EMBL/GenBank/DDBJ databases">
        <authorList>
            <person name="Varghese N."/>
            <person name="Submissions S."/>
        </authorList>
    </citation>
    <scope>NUCLEOTIDE SEQUENCE [LARGE SCALE GENOMIC DNA]</scope>
    <source>
        <strain evidence="3">DSM 24536</strain>
    </source>
</reference>
<dbReference type="Pfam" id="PF17931">
    <property type="entry name" value="TetR_C_23"/>
    <property type="match status" value="1"/>
</dbReference>
<evidence type="ECO:0000313" key="2">
    <source>
        <dbReference type="EMBL" id="SDM74858.1"/>
    </source>
</evidence>
<dbReference type="SUPFAM" id="SSF48498">
    <property type="entry name" value="Tetracyclin repressor-like, C-terminal domain"/>
    <property type="match status" value="1"/>
</dbReference>
<dbReference type="InterPro" id="IPR036271">
    <property type="entry name" value="Tet_transcr_reg_TetR-rel_C_sf"/>
</dbReference>
<dbReference type="InterPro" id="IPR041673">
    <property type="entry name" value="TetR_C_23"/>
</dbReference>
<dbReference type="AlphaFoldDB" id="A0A1G9VRP4"/>
<feature type="domain" description="Tetracyclin repressor-like C-terminal" evidence="1">
    <location>
        <begin position="85"/>
        <end position="211"/>
    </location>
</feature>
<accession>A0A1G9VRP4</accession>
<evidence type="ECO:0000313" key="3">
    <source>
        <dbReference type="Proteomes" id="UP000199226"/>
    </source>
</evidence>
<protein>
    <submittedName>
        <fullName evidence="2">DNA-binding transcriptional regulator, AcrR family</fullName>
    </submittedName>
</protein>
<evidence type="ECO:0000259" key="1">
    <source>
        <dbReference type="Pfam" id="PF17931"/>
    </source>
</evidence>
<dbReference type="RefSeq" id="WP_245704521.1">
    <property type="nucleotide sequence ID" value="NZ_FNHH01000022.1"/>
</dbReference>
<organism evidence="2 3">
    <name type="scientific">Daejeonella rubra</name>
    <dbReference type="NCBI Taxonomy" id="990371"/>
    <lineage>
        <taxon>Bacteria</taxon>
        <taxon>Pseudomonadati</taxon>
        <taxon>Bacteroidota</taxon>
        <taxon>Sphingobacteriia</taxon>
        <taxon>Sphingobacteriales</taxon>
        <taxon>Sphingobacteriaceae</taxon>
        <taxon>Daejeonella</taxon>
    </lineage>
</organism>
<sequence length="223" mass="25527">MAKKKSLITAEELQNAYVDHVLTQGNKPKSVYVFAKENNLTEEEFYNYFGSFEGIEQSIWTGLCKKALTEAENQEIWSQYSSREKALAFFFAFIELLKSKRSFVLYSLKHSGQMIGTPSIITGVKNIFEAFATGIIDQGVESGELANRRFFTGKYKDALWIQFGFILNFWTKDNSAGFEKTDEAIERGINVTFDLFEKSPLDSLFDYGKFMMNNGGIKQNMKF</sequence>
<dbReference type="Proteomes" id="UP000199226">
    <property type="component" value="Unassembled WGS sequence"/>
</dbReference>